<dbReference type="Gene3D" id="1.10.30.50">
    <property type="match status" value="1"/>
</dbReference>
<keyword evidence="3" id="KW-1185">Reference proteome</keyword>
<dbReference type="OrthoDB" id="514018at2"/>
<evidence type="ECO:0000259" key="1">
    <source>
        <dbReference type="SMART" id="SM00507"/>
    </source>
</evidence>
<feature type="domain" description="HNH nuclease" evidence="1">
    <location>
        <begin position="9"/>
        <end position="64"/>
    </location>
</feature>
<protein>
    <submittedName>
        <fullName evidence="2">HNH endonuclease</fullName>
    </submittedName>
</protein>
<organism evidence="2 3">
    <name type="scientific">Scytonema hofmannii PCC 7110</name>
    <dbReference type="NCBI Taxonomy" id="128403"/>
    <lineage>
        <taxon>Bacteria</taxon>
        <taxon>Bacillati</taxon>
        <taxon>Cyanobacteriota</taxon>
        <taxon>Cyanophyceae</taxon>
        <taxon>Nostocales</taxon>
        <taxon>Scytonemataceae</taxon>
        <taxon>Scytonema</taxon>
    </lineage>
</organism>
<dbReference type="AlphaFoldDB" id="A0A139XB73"/>
<keyword evidence="2" id="KW-0540">Nuclease</keyword>
<gene>
    <name evidence="2" type="ORF">WA1_18160</name>
</gene>
<keyword evidence="2" id="KW-0378">Hydrolase</keyword>
<name>A0A139XB73_9CYAN</name>
<proteinExistence type="predicted"/>
<dbReference type="RefSeq" id="WP_017746357.1">
    <property type="nucleotide sequence ID" value="NZ_KQ976354.1"/>
</dbReference>
<dbReference type="GO" id="GO:0008270">
    <property type="term" value="F:zinc ion binding"/>
    <property type="evidence" value="ECO:0007669"/>
    <property type="project" value="InterPro"/>
</dbReference>
<dbReference type="Pfam" id="PF01844">
    <property type="entry name" value="HNH"/>
    <property type="match status" value="1"/>
</dbReference>
<evidence type="ECO:0000313" key="3">
    <source>
        <dbReference type="Proteomes" id="UP000076925"/>
    </source>
</evidence>
<evidence type="ECO:0000313" key="2">
    <source>
        <dbReference type="EMBL" id="KYC41941.1"/>
    </source>
</evidence>
<comment type="caution">
    <text evidence="2">The sequence shown here is derived from an EMBL/GenBank/DDBJ whole genome shotgun (WGS) entry which is preliminary data.</text>
</comment>
<dbReference type="EMBL" id="ANNX02000020">
    <property type="protein sequence ID" value="KYC41941.1"/>
    <property type="molecule type" value="Genomic_DNA"/>
</dbReference>
<dbReference type="GO" id="GO:0004519">
    <property type="term" value="F:endonuclease activity"/>
    <property type="evidence" value="ECO:0007669"/>
    <property type="project" value="UniProtKB-KW"/>
</dbReference>
<sequence length="145" mass="16332">MSSSKIAKEVRERVRAQANNQCGYCRSLQKSVLGILEIEHIIPKALGGSDDEENLWLSCRLCNGFKGTQIYAQDPVTNCKVRLFNPRYQKWSEHFSWTNNGTHIMGLTPGGRATILALQLNNTYALSVRQAWVSAGWHPPQDDLD</sequence>
<dbReference type="GO" id="GO:0003676">
    <property type="term" value="F:nucleic acid binding"/>
    <property type="evidence" value="ECO:0007669"/>
    <property type="project" value="InterPro"/>
</dbReference>
<dbReference type="PANTHER" id="PTHR33877">
    <property type="entry name" value="SLL1193 PROTEIN"/>
    <property type="match status" value="1"/>
</dbReference>
<dbReference type="InterPro" id="IPR052892">
    <property type="entry name" value="NA-targeting_endonuclease"/>
</dbReference>
<keyword evidence="2" id="KW-0255">Endonuclease</keyword>
<dbReference type="PANTHER" id="PTHR33877:SF1">
    <property type="entry name" value="TYPE IV METHYL-DIRECTED RESTRICTION ENZYME ECOKMCRA"/>
    <property type="match status" value="1"/>
</dbReference>
<dbReference type="STRING" id="128403.WA1_18160"/>
<dbReference type="InterPro" id="IPR003615">
    <property type="entry name" value="HNH_nuc"/>
</dbReference>
<reference evidence="2 3" key="1">
    <citation type="journal article" date="2013" name="Genome Biol. Evol.">
        <title>Genomes of Stigonematalean cyanobacteria (subsection V) and the evolution of oxygenic photosynthesis from prokaryotes to plastids.</title>
        <authorList>
            <person name="Dagan T."/>
            <person name="Roettger M."/>
            <person name="Stucken K."/>
            <person name="Landan G."/>
            <person name="Koch R."/>
            <person name="Major P."/>
            <person name="Gould S.B."/>
            <person name="Goremykin V.V."/>
            <person name="Rippka R."/>
            <person name="Tandeau de Marsac N."/>
            <person name="Gugger M."/>
            <person name="Lockhart P.J."/>
            <person name="Allen J.F."/>
            <person name="Brune I."/>
            <person name="Maus I."/>
            <person name="Puhler A."/>
            <person name="Martin W.F."/>
        </authorList>
    </citation>
    <scope>NUCLEOTIDE SEQUENCE [LARGE SCALE GENOMIC DNA]</scope>
    <source>
        <strain evidence="2 3">PCC 7110</strain>
    </source>
</reference>
<dbReference type="Proteomes" id="UP000076925">
    <property type="component" value="Unassembled WGS sequence"/>
</dbReference>
<dbReference type="InterPro" id="IPR002711">
    <property type="entry name" value="HNH"/>
</dbReference>
<dbReference type="SMART" id="SM00507">
    <property type="entry name" value="HNHc"/>
    <property type="match status" value="1"/>
</dbReference>
<dbReference type="CDD" id="cd00085">
    <property type="entry name" value="HNHc"/>
    <property type="match status" value="1"/>
</dbReference>
<accession>A0A139XB73</accession>